<organism evidence="1 2">
    <name type="scientific">Micromonospora nigra</name>
    <dbReference type="NCBI Taxonomy" id="145857"/>
    <lineage>
        <taxon>Bacteria</taxon>
        <taxon>Bacillati</taxon>
        <taxon>Actinomycetota</taxon>
        <taxon>Actinomycetes</taxon>
        <taxon>Micromonosporales</taxon>
        <taxon>Micromonosporaceae</taxon>
        <taxon>Micromonospora</taxon>
    </lineage>
</organism>
<gene>
    <name evidence="1" type="ORF">GA0070616_4605</name>
</gene>
<evidence type="ECO:0000313" key="1">
    <source>
        <dbReference type="EMBL" id="SCL32984.1"/>
    </source>
</evidence>
<dbReference type="Proteomes" id="UP000199699">
    <property type="component" value="Unassembled WGS sequence"/>
</dbReference>
<dbReference type="AlphaFoldDB" id="A0A1C6STM1"/>
<accession>A0A1C6STM1</accession>
<dbReference type="OrthoDB" id="4256919at2"/>
<dbReference type="STRING" id="145857.GA0070616_4605"/>
<dbReference type="EMBL" id="FMHT01000003">
    <property type="protein sequence ID" value="SCL32984.1"/>
    <property type="molecule type" value="Genomic_DNA"/>
</dbReference>
<reference evidence="1 2" key="1">
    <citation type="submission" date="2016-06" db="EMBL/GenBank/DDBJ databases">
        <authorList>
            <person name="Kjaerup R.B."/>
            <person name="Dalgaard T.S."/>
            <person name="Juul-Madsen H.R."/>
        </authorList>
    </citation>
    <scope>NUCLEOTIDE SEQUENCE [LARGE SCALE GENOMIC DNA]</scope>
    <source>
        <strain evidence="1 2">DSM 43818</strain>
    </source>
</reference>
<keyword evidence="2" id="KW-1185">Reference proteome</keyword>
<sequence length="416" mass="41739">MTSAQTIARQLADFDRRLSAVERTAQAPRTSIEGGALTINNADGFPVVVLGDQGDGTAGLTAYNGATVAAGPGALIVANDLDLPEGSITETDIADDSISTPKLRANSVTADTLAAGAVTADAISAGAIDGQTITGATLVGGEVIMEGADGSRVRLYEDPVDGAVVSMLPGDAPAGMTPAALATWRAPDGSDVGTVLRGPKVDNGVGTPETAAEIILTGRSFNGTIDMNADYVTVTPYFGLTVAGPSGLYVEAGATIDEDLTVEGDAAVTGTLTADGPALFAEGRLASAQYHAASTSARSLTSTTYNDLTGAAVTVTTLRPGAMYLALWSADCELTATGSATATVRLDAAGTVLPQLALANFANVTTGARMSAAQFAIGTLGAAGEHVMKLQASRAVGTGTVRVNATHTTLTVIVFE</sequence>
<proteinExistence type="predicted"/>
<evidence type="ECO:0000313" key="2">
    <source>
        <dbReference type="Proteomes" id="UP000199699"/>
    </source>
</evidence>
<dbReference type="RefSeq" id="WP_091086838.1">
    <property type="nucleotide sequence ID" value="NZ_FMHT01000003.1"/>
</dbReference>
<protein>
    <submittedName>
        <fullName evidence="1">Uncharacterized protein</fullName>
    </submittedName>
</protein>
<name>A0A1C6STM1_9ACTN</name>